<dbReference type="EMBL" id="RBXR01000001">
    <property type="protein sequence ID" value="RKT71732.1"/>
    <property type="molecule type" value="Genomic_DNA"/>
</dbReference>
<comment type="pathway">
    <text evidence="8">Amino-sugar metabolism; N-acetylneuraminate degradation; D-fructose 6-phosphate from N-acetylneuraminate: step 4/5.</text>
</comment>
<sequence>MSTWGGPVDVTLTGGRVVTPDGVLDRGWVAVRDGRIAAVGDGAVPDGPTTDLGGGWLVPGFVDIHCHGGGGEAFTSADPERVRKAAAAHRRHGTTTMLASLVSRPIPELADQVKALAELVDDGVVAGIHLEGPFLSAARCGAHDPAILCPPDAASVDALLKAGRGTVRMVTVAPELEHGVDAVRRLVDHGVLAAIGHTDATEAQIRPAVEAGASVATHLFNGMRPLHHREPGPIGALLDDERVTVELICDLVHLHPTAVRLAARHAGVGRTVLVTDAIAAAGVGDGVYDVGGLEVRVVDGVPTLAGGASLAGSTLTMDAAFRNAVQSCGLTVPEAVHATATRPAQLLGIEAGEVRAGLAADLVVLDAEFRPREVMARGEWVKD</sequence>
<dbReference type="InterPro" id="IPR032466">
    <property type="entry name" value="Metal_Hydrolase"/>
</dbReference>
<accession>A0A495XCK9</accession>
<feature type="binding site" evidence="11">
    <location>
        <position position="142"/>
    </location>
    <ligand>
        <name>substrate</name>
    </ligand>
</feature>
<evidence type="ECO:0000256" key="5">
    <source>
        <dbReference type="ARBA" id="ARBA00022801"/>
    </source>
</evidence>
<dbReference type="GO" id="GO:0008448">
    <property type="term" value="F:N-acetylglucosamine-6-phosphate deacetylase activity"/>
    <property type="evidence" value="ECO:0007669"/>
    <property type="project" value="UniProtKB-EC"/>
</dbReference>
<dbReference type="InterPro" id="IPR011059">
    <property type="entry name" value="Metal-dep_hydrolase_composite"/>
</dbReference>
<protein>
    <recommendedName>
        <fullName evidence="3">N-acetylglucosamine-6-phosphate deacetylase</fullName>
        <ecNumber evidence="2">3.5.1.25</ecNumber>
    </recommendedName>
</protein>
<proteinExistence type="inferred from homology"/>
<comment type="similarity">
    <text evidence="1 9">Belongs to the metallo-dependent hydrolases superfamily. NagA family.</text>
</comment>
<dbReference type="Pfam" id="PF01979">
    <property type="entry name" value="Amidohydro_1"/>
    <property type="match status" value="1"/>
</dbReference>
<evidence type="ECO:0000256" key="3">
    <source>
        <dbReference type="ARBA" id="ARBA00018029"/>
    </source>
</evidence>
<dbReference type="SUPFAM" id="SSF51338">
    <property type="entry name" value="Composite domain of metallo-dependent hydrolases"/>
    <property type="match status" value="1"/>
</dbReference>
<keyword evidence="15" id="KW-1185">Reference proteome</keyword>
<evidence type="ECO:0000256" key="9">
    <source>
        <dbReference type="PIRNR" id="PIRNR038994"/>
    </source>
</evidence>
<feature type="active site" description="Proton donor/acceptor" evidence="10">
    <location>
        <position position="276"/>
    </location>
</feature>
<dbReference type="RefSeq" id="WP_121224245.1">
    <property type="nucleotide sequence ID" value="NZ_JBIUBA010000001.1"/>
</dbReference>
<feature type="binding site" evidence="11">
    <location>
        <begin position="310"/>
        <end position="312"/>
    </location>
    <ligand>
        <name>substrate</name>
    </ligand>
</feature>
<dbReference type="EC" id="3.5.1.25" evidence="2"/>
<dbReference type="NCBIfam" id="TIGR00221">
    <property type="entry name" value="nagA"/>
    <property type="match status" value="1"/>
</dbReference>
<feature type="binding site" evidence="11">
    <location>
        <position position="253"/>
    </location>
    <ligand>
        <name>substrate</name>
    </ligand>
</feature>
<keyword evidence="6 9" id="KW-0119">Carbohydrate metabolism</keyword>
<dbReference type="PANTHER" id="PTHR11113">
    <property type="entry name" value="N-ACETYLGLUCOSAMINE-6-PHOSPHATE DEACETYLASE"/>
    <property type="match status" value="1"/>
</dbReference>
<dbReference type="FunFam" id="3.20.20.140:FF:000004">
    <property type="entry name" value="N-acetylglucosamine-6-phosphate deacetylase"/>
    <property type="match status" value="1"/>
</dbReference>
<dbReference type="SUPFAM" id="SSF51556">
    <property type="entry name" value="Metallo-dependent hydrolases"/>
    <property type="match status" value="1"/>
</dbReference>
<reference evidence="14 15" key="1">
    <citation type="submission" date="2018-10" db="EMBL/GenBank/DDBJ databases">
        <title>Sequencing the genomes of 1000 actinobacteria strains.</title>
        <authorList>
            <person name="Klenk H.-P."/>
        </authorList>
    </citation>
    <scope>NUCLEOTIDE SEQUENCE [LARGE SCALE GENOMIC DNA]</scope>
    <source>
        <strain evidence="14 15">DSM 43911</strain>
    </source>
</reference>
<feature type="binding site" evidence="12">
    <location>
        <position position="197"/>
    </location>
    <ligand>
        <name>Zn(2+)</name>
        <dbReference type="ChEBI" id="CHEBI:29105"/>
    </ligand>
</feature>
<dbReference type="InterPro" id="IPR006680">
    <property type="entry name" value="Amidohydro-rel"/>
</dbReference>
<dbReference type="Gene3D" id="2.30.40.10">
    <property type="entry name" value="Urease, subunit C, domain 1"/>
    <property type="match status" value="1"/>
</dbReference>
<evidence type="ECO:0000256" key="1">
    <source>
        <dbReference type="ARBA" id="ARBA00010716"/>
    </source>
</evidence>
<dbReference type="AlphaFoldDB" id="A0A495XCK9"/>
<dbReference type="OrthoDB" id="9776488at2"/>
<evidence type="ECO:0000256" key="2">
    <source>
        <dbReference type="ARBA" id="ARBA00011899"/>
    </source>
</evidence>
<feature type="binding site" evidence="12">
    <location>
        <position position="131"/>
    </location>
    <ligand>
        <name>Zn(2+)</name>
        <dbReference type="ChEBI" id="CHEBI:29105"/>
    </ligand>
</feature>
<keyword evidence="5 9" id="KW-0378">Hydrolase</keyword>
<name>A0A495XCK9_9PSEU</name>
<evidence type="ECO:0000256" key="4">
    <source>
        <dbReference type="ARBA" id="ARBA00022723"/>
    </source>
</evidence>
<evidence type="ECO:0000256" key="12">
    <source>
        <dbReference type="PIRSR" id="PIRSR038994-3"/>
    </source>
</evidence>
<evidence type="ECO:0000313" key="14">
    <source>
        <dbReference type="EMBL" id="RKT71732.1"/>
    </source>
</evidence>
<feature type="binding site" evidence="12">
    <location>
        <position position="218"/>
    </location>
    <ligand>
        <name>Zn(2+)</name>
        <dbReference type="ChEBI" id="CHEBI:29105"/>
    </ligand>
</feature>
<dbReference type="PIRSF" id="PIRSF038994">
    <property type="entry name" value="NagA"/>
    <property type="match status" value="1"/>
</dbReference>
<dbReference type="InterPro" id="IPR003764">
    <property type="entry name" value="GlcNAc_6-P_deAcase"/>
</dbReference>
<dbReference type="CDD" id="cd00854">
    <property type="entry name" value="NagA"/>
    <property type="match status" value="1"/>
</dbReference>
<evidence type="ECO:0000259" key="13">
    <source>
        <dbReference type="Pfam" id="PF01979"/>
    </source>
</evidence>
<comment type="caution">
    <text evidence="14">The sequence shown here is derived from an EMBL/GenBank/DDBJ whole genome shotgun (WGS) entry which is preliminary data.</text>
</comment>
<comment type="cofactor">
    <cofactor evidence="12">
        <name>a divalent metal cation</name>
        <dbReference type="ChEBI" id="CHEBI:60240"/>
    </cofactor>
    <text evidence="12">Binds 1 divalent metal cation per subunit.</text>
</comment>
<evidence type="ECO:0000256" key="11">
    <source>
        <dbReference type="PIRSR" id="PIRSR038994-2"/>
    </source>
</evidence>
<organism evidence="14 15">
    <name type="scientific">Saccharothrix variisporea</name>
    <dbReference type="NCBI Taxonomy" id="543527"/>
    <lineage>
        <taxon>Bacteria</taxon>
        <taxon>Bacillati</taxon>
        <taxon>Actinomycetota</taxon>
        <taxon>Actinomycetes</taxon>
        <taxon>Pseudonocardiales</taxon>
        <taxon>Pseudonocardiaceae</taxon>
        <taxon>Saccharothrix</taxon>
    </lineage>
</organism>
<dbReference type="GO" id="GO:0046872">
    <property type="term" value="F:metal ion binding"/>
    <property type="evidence" value="ECO:0007669"/>
    <property type="project" value="UniProtKB-KW"/>
</dbReference>
<evidence type="ECO:0000256" key="7">
    <source>
        <dbReference type="ARBA" id="ARBA00047647"/>
    </source>
</evidence>
<evidence type="ECO:0000313" key="15">
    <source>
        <dbReference type="Proteomes" id="UP000272729"/>
    </source>
</evidence>
<feature type="binding site" evidence="11">
    <location>
        <position position="229"/>
    </location>
    <ligand>
        <name>substrate</name>
    </ligand>
</feature>
<comment type="catalytic activity">
    <reaction evidence="7">
        <text>N-acetyl-D-glucosamine 6-phosphate + H2O = D-glucosamine 6-phosphate + acetate</text>
        <dbReference type="Rhea" id="RHEA:22936"/>
        <dbReference type="ChEBI" id="CHEBI:15377"/>
        <dbReference type="ChEBI" id="CHEBI:30089"/>
        <dbReference type="ChEBI" id="CHEBI:57513"/>
        <dbReference type="ChEBI" id="CHEBI:58725"/>
        <dbReference type="EC" id="3.5.1.25"/>
    </reaction>
</comment>
<feature type="domain" description="Amidohydrolase-related" evidence="13">
    <location>
        <begin position="57"/>
        <end position="381"/>
    </location>
</feature>
<evidence type="ECO:0000256" key="6">
    <source>
        <dbReference type="ARBA" id="ARBA00023277"/>
    </source>
</evidence>
<keyword evidence="4 12" id="KW-0479">Metal-binding</keyword>
<dbReference type="PANTHER" id="PTHR11113:SF14">
    <property type="entry name" value="N-ACETYLGLUCOSAMINE-6-PHOSPHATE DEACETYLASE"/>
    <property type="match status" value="1"/>
</dbReference>
<dbReference type="Gene3D" id="3.20.20.140">
    <property type="entry name" value="Metal-dependent hydrolases"/>
    <property type="match status" value="1"/>
</dbReference>
<dbReference type="GO" id="GO:0006046">
    <property type="term" value="P:N-acetylglucosamine catabolic process"/>
    <property type="evidence" value="ECO:0007669"/>
    <property type="project" value="TreeGrafter"/>
</dbReference>
<dbReference type="Proteomes" id="UP000272729">
    <property type="component" value="Unassembled WGS sequence"/>
</dbReference>
<evidence type="ECO:0000256" key="8">
    <source>
        <dbReference type="ARBA" id="ARBA00060590"/>
    </source>
</evidence>
<gene>
    <name evidence="14" type="ORF">DFJ66_5027</name>
</gene>
<feature type="binding site" evidence="11">
    <location>
        <begin position="221"/>
        <end position="222"/>
    </location>
    <ligand>
        <name>substrate</name>
    </ligand>
</feature>
<evidence type="ECO:0000256" key="10">
    <source>
        <dbReference type="PIRSR" id="PIRSR038994-1"/>
    </source>
</evidence>